<keyword evidence="3" id="KW-1185">Reference proteome</keyword>
<organism evidence="2 3">
    <name type="scientific">Pagothenia borchgrevinki</name>
    <name type="common">Bald rockcod</name>
    <name type="synonym">Trematomus borchgrevinki</name>
    <dbReference type="NCBI Taxonomy" id="8213"/>
    <lineage>
        <taxon>Eukaryota</taxon>
        <taxon>Metazoa</taxon>
        <taxon>Chordata</taxon>
        <taxon>Craniata</taxon>
        <taxon>Vertebrata</taxon>
        <taxon>Euteleostomi</taxon>
        <taxon>Actinopterygii</taxon>
        <taxon>Neopterygii</taxon>
        <taxon>Teleostei</taxon>
        <taxon>Neoteleostei</taxon>
        <taxon>Acanthomorphata</taxon>
        <taxon>Eupercaria</taxon>
        <taxon>Perciformes</taxon>
        <taxon>Notothenioidei</taxon>
        <taxon>Nototheniidae</taxon>
        <taxon>Pagothenia</taxon>
    </lineage>
</organism>
<feature type="compositionally biased region" description="Basic and acidic residues" evidence="1">
    <location>
        <begin position="81"/>
        <end position="90"/>
    </location>
</feature>
<dbReference type="EMBL" id="JBIYXZ010002072">
    <property type="protein sequence ID" value="KAL3061081.1"/>
    <property type="molecule type" value="Genomic_DNA"/>
</dbReference>
<gene>
    <name evidence="2" type="ORF">OYC64_009317</name>
</gene>
<dbReference type="Proteomes" id="UP001619887">
    <property type="component" value="Unassembled WGS sequence"/>
</dbReference>
<reference evidence="2 3" key="2">
    <citation type="journal article" date="2024" name="G3 (Bethesda)">
        <title>The genome of the cryopelagic Antarctic bald notothen, Trematomus borchgrevinki.</title>
        <authorList>
            <person name="Rayamajhi N."/>
            <person name="Rivera-Colon A.G."/>
            <person name="Minhas B.F."/>
            <person name="Cheng C.C."/>
            <person name="Catchen J.M."/>
        </authorList>
    </citation>
    <scope>NUCLEOTIDE SEQUENCE [LARGE SCALE GENOMIC DNA]</scope>
    <source>
        <strain evidence="2">AGRC-2024</strain>
    </source>
</reference>
<evidence type="ECO:0000256" key="1">
    <source>
        <dbReference type="SAM" id="MobiDB-lite"/>
    </source>
</evidence>
<feature type="region of interest" description="Disordered" evidence="1">
    <location>
        <begin position="24"/>
        <end position="90"/>
    </location>
</feature>
<proteinExistence type="predicted"/>
<evidence type="ECO:0000313" key="2">
    <source>
        <dbReference type="EMBL" id="KAL3061081.1"/>
    </source>
</evidence>
<evidence type="ECO:0000313" key="3">
    <source>
        <dbReference type="Proteomes" id="UP001619887"/>
    </source>
</evidence>
<accession>A0ABD2H530</accession>
<dbReference type="AlphaFoldDB" id="A0ABD2H530"/>
<protein>
    <submittedName>
        <fullName evidence="2">Uncharacterized protein</fullName>
    </submittedName>
</protein>
<feature type="compositionally biased region" description="Basic and acidic residues" evidence="1">
    <location>
        <begin position="58"/>
        <end position="71"/>
    </location>
</feature>
<sequence length="90" mass="10234">MNVTADVNPGFVLLKQRYCTEASLQHGHLRDPPPGGLPQPVGGDGKQQLRPHQRRRQGLREAEEKRSDVRLQHLQGNVVEPRQENTRKKP</sequence>
<name>A0ABD2H530_PAGBO</name>
<comment type="caution">
    <text evidence="2">The sequence shown here is derived from an EMBL/GenBank/DDBJ whole genome shotgun (WGS) entry which is preliminary data.</text>
</comment>
<reference evidence="2 3" key="1">
    <citation type="journal article" date="2022" name="G3 (Bethesda)">
        <title>Evaluating Illumina-, Nanopore-, and PacBio-based genome assembly strategies with the bald notothen, Trematomus borchgrevinki.</title>
        <authorList>
            <person name="Rayamajhi N."/>
            <person name="Cheng C.C."/>
            <person name="Catchen J.M."/>
        </authorList>
    </citation>
    <scope>NUCLEOTIDE SEQUENCE [LARGE SCALE GENOMIC DNA]</scope>
    <source>
        <strain evidence="2">AGRC-2024</strain>
    </source>
</reference>